<feature type="transmembrane region" description="Helical" evidence="7">
    <location>
        <begin position="588"/>
        <end position="613"/>
    </location>
</feature>
<feature type="transmembrane region" description="Helical" evidence="7">
    <location>
        <begin position="549"/>
        <end position="568"/>
    </location>
</feature>
<keyword evidence="4 7" id="KW-1133">Transmembrane helix</keyword>
<evidence type="ECO:0000256" key="3">
    <source>
        <dbReference type="ARBA" id="ARBA00022692"/>
    </source>
</evidence>
<feature type="transmembrane region" description="Helical" evidence="7">
    <location>
        <begin position="926"/>
        <end position="951"/>
    </location>
</feature>
<keyword evidence="10" id="KW-1185">Reference proteome</keyword>
<feature type="compositionally biased region" description="Low complexity" evidence="6">
    <location>
        <begin position="97"/>
        <end position="135"/>
    </location>
</feature>
<evidence type="ECO:0000313" key="10">
    <source>
        <dbReference type="Proteomes" id="UP001500751"/>
    </source>
</evidence>
<evidence type="ECO:0000256" key="2">
    <source>
        <dbReference type="ARBA" id="ARBA00022475"/>
    </source>
</evidence>
<feature type="transmembrane region" description="Helical" evidence="7">
    <location>
        <begin position="20"/>
        <end position="42"/>
    </location>
</feature>
<feature type="transmembrane region" description="Helical" evidence="7">
    <location>
        <begin position="511"/>
        <end position="529"/>
    </location>
</feature>
<sequence length="1016" mass="102455">MRIPLRTRTALRDLRADRALLTCLAVVIAIGTLIATAGPALVARLDDRALRNSVAMASAQGLGLTATLSVVGIDPTGLGQENPAAAPAATTPLAVETTASPTAASVATNTSTTSASARTTSARTTNASTGTATSPSPSPSASPSTSPLPAPLTTFATDILAPLPPWARSMLGPPTVDLATPFVDAAGPGLATTGGVPPELRVEYANPIPGGVRYVEGSAPPLGPLAPGAPAPIAASTATRDVLHLAVGQVLTLSRAGSPVGAAPAGEAAAPVTARVVGFFEPVDTLSPATATFWYTHPWLRAPIAGPGPPRDGFSPLIQRASVLTSAPGILAVLPAAASAGPVTATIAFPLAPGELTADTAAALATQLGRLTDPAAGRPCTPAVFAQPVQCGPFVATSAGLSVAADIKPTLDRFVAARAEVWVVDSFSLASVATVALITLFSAARLAVGRRERDLVLHRARGASIRDLMTVRAAHGILLTVPALLVGWLAARLLLHIGRHRAQSSGPGAGWMLAAIAVAGLVVLPALTWARSRPRPDVADRAVAIRRRLAVEIGILVLAAAAVVSLHGRGVDGLRNAGIDPQISLVPALLGAVGAALLLRLHPLLLGGSLRWARRRRSAVPVLAFAQARRGPGLGAAGLLVLVLTLAGLVFGGLVTRTVTGAHADVANSVGGDAVIQGRGLIEAVRSDVAGVAGVQHVIAEQTLWLTPDTPAGSASVTSAPTAVPIKTVAVDVKALAAADPNSRLVHLLSGSASSNSPISAYASASAVRQNSATLSVATPTGSAALNLTAVGTLTLADLRVIGAELGDLTPQDPFLVVPLTAAARLAPGSDPDTLVVDGPGIAETELRAALPTAVTYQVQTHRALMSSLDTATLTDSLDLVAFGSALLASAFALLAVVLELLAGARARGQAVSFLRTMGLRSRSATSMLILQLLPPAVLAAVAGVGLGALIPRLLGSALRLRAVTGGTAEPRIRVDFATSAALGAGVVALVLLAALIDHRLARRRKLGAVLRFDSR</sequence>
<protein>
    <submittedName>
        <fullName evidence="9">FtsX-like permease family protein</fullName>
    </submittedName>
</protein>
<dbReference type="InterPro" id="IPR003838">
    <property type="entry name" value="ABC3_permease_C"/>
</dbReference>
<dbReference type="EMBL" id="BAAAQN010000031">
    <property type="protein sequence ID" value="GAA2041581.1"/>
    <property type="molecule type" value="Genomic_DNA"/>
</dbReference>
<reference evidence="10" key="1">
    <citation type="journal article" date="2019" name="Int. J. Syst. Evol. Microbiol.">
        <title>The Global Catalogue of Microorganisms (GCM) 10K type strain sequencing project: providing services to taxonomists for standard genome sequencing and annotation.</title>
        <authorList>
            <consortium name="The Broad Institute Genomics Platform"/>
            <consortium name="The Broad Institute Genome Sequencing Center for Infectious Disease"/>
            <person name="Wu L."/>
            <person name="Ma J."/>
        </authorList>
    </citation>
    <scope>NUCLEOTIDE SEQUENCE [LARGE SCALE GENOMIC DNA]</scope>
    <source>
        <strain evidence="10">JCM 16014</strain>
    </source>
</reference>
<evidence type="ECO:0000256" key="4">
    <source>
        <dbReference type="ARBA" id="ARBA00022989"/>
    </source>
</evidence>
<feature type="transmembrane region" description="Helical" evidence="7">
    <location>
        <begin position="634"/>
        <end position="655"/>
    </location>
</feature>
<evidence type="ECO:0000313" key="9">
    <source>
        <dbReference type="EMBL" id="GAA2041581.1"/>
    </source>
</evidence>
<accession>A0ABP5G7K5</accession>
<evidence type="ECO:0000256" key="1">
    <source>
        <dbReference type="ARBA" id="ARBA00004651"/>
    </source>
</evidence>
<comment type="caution">
    <text evidence="9">The sequence shown here is derived from an EMBL/GenBank/DDBJ whole genome shotgun (WGS) entry which is preliminary data.</text>
</comment>
<keyword evidence="3 7" id="KW-0812">Transmembrane</keyword>
<dbReference type="Proteomes" id="UP001500751">
    <property type="component" value="Unassembled WGS sequence"/>
</dbReference>
<feature type="domain" description="ABC3 transporter permease C-terminal" evidence="8">
    <location>
        <begin position="886"/>
        <end position="997"/>
    </location>
</feature>
<feature type="region of interest" description="Disordered" evidence="6">
    <location>
        <begin position="97"/>
        <end position="150"/>
    </location>
</feature>
<keyword evidence="5 7" id="KW-0472">Membrane</keyword>
<organism evidence="9 10">
    <name type="scientific">Catenulispora yoronensis</name>
    <dbReference type="NCBI Taxonomy" id="450799"/>
    <lineage>
        <taxon>Bacteria</taxon>
        <taxon>Bacillati</taxon>
        <taxon>Actinomycetota</taxon>
        <taxon>Actinomycetes</taxon>
        <taxon>Catenulisporales</taxon>
        <taxon>Catenulisporaceae</taxon>
        <taxon>Catenulispora</taxon>
    </lineage>
</organism>
<feature type="transmembrane region" description="Helical" evidence="7">
    <location>
        <begin position="977"/>
        <end position="997"/>
    </location>
</feature>
<keyword evidence="2" id="KW-1003">Cell membrane</keyword>
<evidence type="ECO:0000256" key="6">
    <source>
        <dbReference type="SAM" id="MobiDB-lite"/>
    </source>
</evidence>
<feature type="transmembrane region" description="Helical" evidence="7">
    <location>
        <begin position="880"/>
        <end position="905"/>
    </location>
</feature>
<evidence type="ECO:0000259" key="8">
    <source>
        <dbReference type="Pfam" id="PF02687"/>
    </source>
</evidence>
<feature type="compositionally biased region" description="Pro residues" evidence="6">
    <location>
        <begin position="136"/>
        <end position="150"/>
    </location>
</feature>
<proteinExistence type="predicted"/>
<dbReference type="Pfam" id="PF02687">
    <property type="entry name" value="FtsX"/>
    <property type="match status" value="1"/>
</dbReference>
<evidence type="ECO:0000256" key="5">
    <source>
        <dbReference type="ARBA" id="ARBA00023136"/>
    </source>
</evidence>
<feature type="transmembrane region" description="Helical" evidence="7">
    <location>
        <begin position="427"/>
        <end position="448"/>
    </location>
</feature>
<dbReference type="RefSeq" id="WP_344668091.1">
    <property type="nucleotide sequence ID" value="NZ_BAAAQN010000031.1"/>
</dbReference>
<gene>
    <name evidence="9" type="ORF">GCM10009839_50080</name>
</gene>
<feature type="transmembrane region" description="Helical" evidence="7">
    <location>
        <begin position="469"/>
        <end position="491"/>
    </location>
</feature>
<name>A0ABP5G7K5_9ACTN</name>
<comment type="subcellular location">
    <subcellularLocation>
        <location evidence="1">Cell membrane</location>
        <topology evidence="1">Multi-pass membrane protein</topology>
    </subcellularLocation>
</comment>
<evidence type="ECO:0000256" key="7">
    <source>
        <dbReference type="SAM" id="Phobius"/>
    </source>
</evidence>